<protein>
    <recommendedName>
        <fullName evidence="4">Type II toxin-antitoxin system RelE/ParE family toxin</fullName>
    </recommendedName>
</protein>
<comment type="caution">
    <text evidence="2">The sequence shown here is derived from an EMBL/GenBank/DDBJ whole genome shotgun (WGS) entry which is preliminary data.</text>
</comment>
<evidence type="ECO:0008006" key="4">
    <source>
        <dbReference type="Google" id="ProtNLM"/>
    </source>
</evidence>
<dbReference type="EMBL" id="BAAAFZ010000092">
    <property type="protein sequence ID" value="GAA0603666.1"/>
    <property type="molecule type" value="Genomic_DNA"/>
</dbReference>
<evidence type="ECO:0000256" key="1">
    <source>
        <dbReference type="SAM" id="MobiDB-lite"/>
    </source>
</evidence>
<evidence type="ECO:0000313" key="3">
    <source>
        <dbReference type="Proteomes" id="UP001501588"/>
    </source>
</evidence>
<sequence>MSSASGGIARASAAFPNEAPSATTSRPGLRTVGFERRVTIAFAVEPDAALIVRVLYGGRDLEAAFDDG</sequence>
<evidence type="ECO:0000313" key="2">
    <source>
        <dbReference type="EMBL" id="GAA0603666.1"/>
    </source>
</evidence>
<dbReference type="InterPro" id="IPR035093">
    <property type="entry name" value="RelE/ParE_toxin_dom_sf"/>
</dbReference>
<dbReference type="Gene3D" id="3.30.2310.20">
    <property type="entry name" value="RelE-like"/>
    <property type="match status" value="1"/>
</dbReference>
<feature type="compositionally biased region" description="Low complexity" evidence="1">
    <location>
        <begin position="1"/>
        <end position="14"/>
    </location>
</feature>
<accession>A0ABP3R4Z6</accession>
<proteinExistence type="predicted"/>
<feature type="region of interest" description="Disordered" evidence="1">
    <location>
        <begin position="1"/>
        <end position="28"/>
    </location>
</feature>
<organism evidence="2 3">
    <name type="scientific">Craurococcus roseus</name>
    <dbReference type="NCBI Taxonomy" id="77585"/>
    <lineage>
        <taxon>Bacteria</taxon>
        <taxon>Pseudomonadati</taxon>
        <taxon>Pseudomonadota</taxon>
        <taxon>Alphaproteobacteria</taxon>
        <taxon>Acetobacterales</taxon>
        <taxon>Acetobacteraceae</taxon>
        <taxon>Craurococcus</taxon>
    </lineage>
</organism>
<dbReference type="Proteomes" id="UP001501588">
    <property type="component" value="Unassembled WGS sequence"/>
</dbReference>
<name>A0ABP3R4Z6_9PROT</name>
<gene>
    <name evidence="2" type="ORF">GCM10009416_46590</name>
</gene>
<keyword evidence="3" id="KW-1185">Reference proteome</keyword>
<reference evidence="3" key="1">
    <citation type="journal article" date="2019" name="Int. J. Syst. Evol. Microbiol.">
        <title>The Global Catalogue of Microorganisms (GCM) 10K type strain sequencing project: providing services to taxonomists for standard genome sequencing and annotation.</title>
        <authorList>
            <consortium name="The Broad Institute Genomics Platform"/>
            <consortium name="The Broad Institute Genome Sequencing Center for Infectious Disease"/>
            <person name="Wu L."/>
            <person name="Ma J."/>
        </authorList>
    </citation>
    <scope>NUCLEOTIDE SEQUENCE [LARGE SCALE GENOMIC DNA]</scope>
    <source>
        <strain evidence="3">JCM 9933</strain>
    </source>
</reference>